<dbReference type="InterPro" id="IPR005474">
    <property type="entry name" value="Transketolase_N"/>
</dbReference>
<dbReference type="InterPro" id="IPR033247">
    <property type="entry name" value="Transketolase_fam"/>
</dbReference>
<evidence type="ECO:0000256" key="9">
    <source>
        <dbReference type="ARBA" id="ARBA00049473"/>
    </source>
</evidence>
<evidence type="ECO:0000256" key="5">
    <source>
        <dbReference type="ARBA" id="ARBA00022679"/>
    </source>
</evidence>
<evidence type="ECO:0000256" key="6">
    <source>
        <dbReference type="ARBA" id="ARBA00022723"/>
    </source>
</evidence>
<gene>
    <name evidence="12" type="ORF">ADUPG1_014160</name>
</gene>
<protein>
    <recommendedName>
        <fullName evidence="4 10">Transketolase</fullName>
        <ecNumber evidence="4 10">2.2.1.1</ecNumber>
    </recommendedName>
</protein>
<dbReference type="PROSITE" id="PS00801">
    <property type="entry name" value="TRANSKETOLASE_1"/>
    <property type="match status" value="1"/>
</dbReference>
<dbReference type="Pfam" id="PF00456">
    <property type="entry name" value="Transketolase_N"/>
    <property type="match status" value="1"/>
</dbReference>
<comment type="similarity">
    <text evidence="2 10">Belongs to the transketolase family.</text>
</comment>
<evidence type="ECO:0000256" key="8">
    <source>
        <dbReference type="ARBA" id="ARBA00023052"/>
    </source>
</evidence>
<comment type="cofactor">
    <cofactor evidence="10">
        <name>Mg(2+)</name>
        <dbReference type="ChEBI" id="CHEBI:18420"/>
    </cofactor>
    <cofactor evidence="10">
        <name>Ca(2+)</name>
        <dbReference type="ChEBI" id="CHEBI:29108"/>
    </cofactor>
    <cofactor evidence="10">
        <name>Mn(2+)</name>
        <dbReference type="ChEBI" id="CHEBI:29035"/>
    </cofactor>
    <cofactor evidence="10">
        <name>Co(2+)</name>
        <dbReference type="ChEBI" id="CHEBI:48828"/>
    </cofactor>
    <text evidence="10">Binds 1 Mg(2+) ion per subunit. Can also utilize other divalent metal cations, such as Ca(2+), Mn(2+) and Co(2+).</text>
</comment>
<keyword evidence="5 10" id="KW-0808">Transferase</keyword>
<dbReference type="PROSITE" id="PS00802">
    <property type="entry name" value="TRANSKETOLASE_2"/>
    <property type="match status" value="1"/>
</dbReference>
<accession>A0ABQ5KBB1</accession>
<comment type="subunit">
    <text evidence="3 10">Homodimer.</text>
</comment>
<dbReference type="InterPro" id="IPR005478">
    <property type="entry name" value="Transketolase_bac-like"/>
</dbReference>
<dbReference type="PANTHER" id="PTHR43522:SF2">
    <property type="entry name" value="TRANSKETOLASE 1-RELATED"/>
    <property type="match status" value="1"/>
</dbReference>
<comment type="caution">
    <text evidence="12">The sequence shown here is derived from an EMBL/GenBank/DDBJ whole genome shotgun (WGS) entry which is preliminary data.</text>
</comment>
<feature type="domain" description="Transketolase-like pyrimidine-binding" evidence="11">
    <location>
        <begin position="362"/>
        <end position="536"/>
    </location>
</feature>
<keyword evidence="8 10" id="KW-0786">Thiamine pyrophosphate</keyword>
<dbReference type="InterPro" id="IPR049557">
    <property type="entry name" value="Transketolase_CS"/>
</dbReference>
<keyword evidence="7 10" id="KW-0460">Magnesium</keyword>
<proteinExistence type="inferred from homology"/>
<dbReference type="InterPro" id="IPR005475">
    <property type="entry name" value="Transketolase-like_Pyr-bd"/>
</dbReference>
<evidence type="ECO:0000256" key="2">
    <source>
        <dbReference type="ARBA" id="ARBA00007131"/>
    </source>
</evidence>
<dbReference type="Pfam" id="PF02779">
    <property type="entry name" value="Transket_pyr"/>
    <property type="match status" value="1"/>
</dbReference>
<dbReference type="Proteomes" id="UP001057375">
    <property type="component" value="Unassembled WGS sequence"/>
</dbReference>
<keyword evidence="10" id="KW-0106">Calcium</keyword>
<dbReference type="EC" id="2.2.1.1" evidence="4 10"/>
<dbReference type="CDD" id="cd07033">
    <property type="entry name" value="TPP_PYR_DXS_TK_like"/>
    <property type="match status" value="1"/>
</dbReference>
<organism evidence="12 13">
    <name type="scientific">Aduncisulcus paluster</name>
    <dbReference type="NCBI Taxonomy" id="2918883"/>
    <lineage>
        <taxon>Eukaryota</taxon>
        <taxon>Metamonada</taxon>
        <taxon>Carpediemonas-like organisms</taxon>
        <taxon>Aduncisulcus</taxon>
    </lineage>
</organism>
<evidence type="ECO:0000256" key="7">
    <source>
        <dbReference type="ARBA" id="ARBA00022842"/>
    </source>
</evidence>
<keyword evidence="13" id="KW-1185">Reference proteome</keyword>
<comment type="function">
    <text evidence="10">Catalyzes the transfer of a two-carbon ketol group from a ketose donor to an aldose acceptor, via a covalent intermediate with the cofactor thiamine pyrophosphate.</text>
</comment>
<name>A0ABQ5KBB1_9EUKA</name>
<evidence type="ECO:0000256" key="3">
    <source>
        <dbReference type="ARBA" id="ARBA00011738"/>
    </source>
</evidence>
<dbReference type="Pfam" id="PF22613">
    <property type="entry name" value="Transketolase_C_1"/>
    <property type="match status" value="1"/>
</dbReference>
<evidence type="ECO:0000256" key="1">
    <source>
        <dbReference type="ARBA" id="ARBA00001941"/>
    </source>
</evidence>
<sequence>MVDPVNVIRCLAADVVQGAKSGHPGAPMGLAPIAHYLFRYAMRYDPKDPKWIARDRFVLSNGHASALMYTMLHLAGFGLTLQDLKNFRQIGSKTPGHPERGETDGVEVTTGPLGQGISNAVGMAAAQKHLSARYKKEGLPDLFSDTFVYCISGDGCLQEGISSETCSLAGTLELGNLVVFWDDNKIQIDGSTDIAFREDVCKRFEAYGWQILSIPKADTAEMEVFEEIIKKAKADNRPTLIRCETVIGFGSAKEGSHHCHGSPLGEDDICAVKAKFGLPPKAKYHVPPEVYADYKTHAEQLALKHVEWRAQWEEYLAGCDKPIAEELVRRFSTGPQTLDGANLKAFVEKMAIRLFADKDKPMATRKLGGIVLNEFAKEFVEIMGGSADLTGSNCTNLSVDSPFTTEHPEGREMHFGVREHGMVAMTNGISAFGGFVPFDATFLVFIGYAIGSVRVAALSHLRSLHVMTHDSIFLGEDGPTHQPVETLAQLRAMPNVYTFRPCDGVECVGAYGKCFIDKESKDAPYVVALSRQNLPSLPGSDAYLTLSRGAYVTREAEKPDMKLILVATGSEVELAINSAVEYEKVFGKGVRVVSAPCVDIFREQDEEYKREVFPDGCGVLSIEASLAFGWEGVLSHEHHGMGGFGASAPASKLAEKFGFTVESVIAHMQRLAKRSVFHPLIL</sequence>
<evidence type="ECO:0000256" key="10">
    <source>
        <dbReference type="RuleBase" id="RU004996"/>
    </source>
</evidence>
<comment type="cofactor">
    <cofactor evidence="1">
        <name>Co(2+)</name>
        <dbReference type="ChEBI" id="CHEBI:48828"/>
    </cofactor>
</comment>
<dbReference type="InterPro" id="IPR029061">
    <property type="entry name" value="THDP-binding"/>
</dbReference>
<dbReference type="Gene3D" id="3.40.50.970">
    <property type="match status" value="2"/>
</dbReference>
<comment type="cofactor">
    <cofactor evidence="10">
        <name>thiamine diphosphate</name>
        <dbReference type="ChEBI" id="CHEBI:58937"/>
    </cofactor>
    <text evidence="10">Binds 1 thiamine pyrophosphate per subunit.</text>
</comment>
<dbReference type="SUPFAM" id="SSF52518">
    <property type="entry name" value="Thiamin diphosphate-binding fold (THDP-binding)"/>
    <property type="match status" value="2"/>
</dbReference>
<dbReference type="InterPro" id="IPR009014">
    <property type="entry name" value="Transketo_C/PFOR_II"/>
</dbReference>
<comment type="catalytic activity">
    <reaction evidence="9 10">
        <text>D-sedoheptulose 7-phosphate + D-glyceraldehyde 3-phosphate = aldehydo-D-ribose 5-phosphate + D-xylulose 5-phosphate</text>
        <dbReference type="Rhea" id="RHEA:10508"/>
        <dbReference type="ChEBI" id="CHEBI:57483"/>
        <dbReference type="ChEBI" id="CHEBI:57737"/>
        <dbReference type="ChEBI" id="CHEBI:58273"/>
        <dbReference type="ChEBI" id="CHEBI:59776"/>
        <dbReference type="EC" id="2.2.1.1"/>
    </reaction>
</comment>
<dbReference type="SUPFAM" id="SSF52922">
    <property type="entry name" value="TK C-terminal domain-like"/>
    <property type="match status" value="1"/>
</dbReference>
<dbReference type="Gene3D" id="3.40.50.920">
    <property type="match status" value="1"/>
</dbReference>
<keyword evidence="6 10" id="KW-0479">Metal-binding</keyword>
<evidence type="ECO:0000313" key="12">
    <source>
        <dbReference type="EMBL" id="GKT29723.1"/>
    </source>
</evidence>
<evidence type="ECO:0000259" key="11">
    <source>
        <dbReference type="SMART" id="SM00861"/>
    </source>
</evidence>
<evidence type="ECO:0000313" key="13">
    <source>
        <dbReference type="Proteomes" id="UP001057375"/>
    </source>
</evidence>
<dbReference type="SMART" id="SM00861">
    <property type="entry name" value="Transket_pyr"/>
    <property type="match status" value="1"/>
</dbReference>
<evidence type="ECO:0000256" key="4">
    <source>
        <dbReference type="ARBA" id="ARBA00013152"/>
    </source>
</evidence>
<dbReference type="PANTHER" id="PTHR43522">
    <property type="entry name" value="TRANSKETOLASE"/>
    <property type="match status" value="1"/>
</dbReference>
<dbReference type="InterPro" id="IPR055152">
    <property type="entry name" value="Transketolase-like_C_2"/>
</dbReference>
<dbReference type="EMBL" id="BQXS01013848">
    <property type="protein sequence ID" value="GKT29723.1"/>
    <property type="molecule type" value="Genomic_DNA"/>
</dbReference>
<dbReference type="NCBIfam" id="TIGR00232">
    <property type="entry name" value="tktlase_bact"/>
    <property type="match status" value="1"/>
</dbReference>
<reference evidence="12" key="1">
    <citation type="submission" date="2022-03" db="EMBL/GenBank/DDBJ databases">
        <title>Draft genome sequence of Aduncisulcus paluster, a free-living microaerophilic Fornicata.</title>
        <authorList>
            <person name="Yuyama I."/>
            <person name="Kume K."/>
            <person name="Tamura T."/>
            <person name="Inagaki Y."/>
            <person name="Hashimoto T."/>
        </authorList>
    </citation>
    <scope>NUCLEOTIDE SEQUENCE</scope>
    <source>
        <strain evidence="12">NY0171</strain>
    </source>
</reference>
<dbReference type="InterPro" id="IPR020826">
    <property type="entry name" value="Transketolase_BS"/>
</dbReference>
<dbReference type="CDD" id="cd02012">
    <property type="entry name" value="TPP_TK"/>
    <property type="match status" value="1"/>
</dbReference>